<dbReference type="GO" id="GO:0072665">
    <property type="term" value="P:protein localization to vacuole"/>
    <property type="evidence" value="ECO:0007669"/>
    <property type="project" value="TreeGrafter"/>
</dbReference>
<feature type="transmembrane region" description="Helical" evidence="12">
    <location>
        <begin position="377"/>
        <end position="403"/>
    </location>
</feature>
<comment type="similarity">
    <text evidence="2">Belongs to the LIMR family. LMBRD1 subfamily.</text>
</comment>
<feature type="transmembrane region" description="Helical" evidence="12">
    <location>
        <begin position="415"/>
        <end position="437"/>
    </location>
</feature>
<dbReference type="InterPro" id="IPR006876">
    <property type="entry name" value="LMBR1-like_membr_prot"/>
</dbReference>
<dbReference type="AlphaFoldDB" id="A0A420HST8"/>
<keyword evidence="7 12" id="KW-1133">Transmembrane helix</keyword>
<dbReference type="Proteomes" id="UP000285405">
    <property type="component" value="Unassembled WGS sequence"/>
</dbReference>
<comment type="caution">
    <text evidence="13">The sequence shown here is derived from an EMBL/GenBank/DDBJ whole genome shotgun (WGS) entry which is preliminary data.</text>
</comment>
<dbReference type="EMBL" id="MCBR01016536">
    <property type="protein sequence ID" value="RKF60505.1"/>
    <property type="molecule type" value="Genomic_DNA"/>
</dbReference>
<evidence type="ECO:0000256" key="4">
    <source>
        <dbReference type="ARBA" id="ARBA00022448"/>
    </source>
</evidence>
<evidence type="ECO:0000256" key="1">
    <source>
        <dbReference type="ARBA" id="ARBA00004155"/>
    </source>
</evidence>
<evidence type="ECO:0000256" key="7">
    <source>
        <dbReference type="ARBA" id="ARBA00022989"/>
    </source>
</evidence>
<evidence type="ECO:0000313" key="14">
    <source>
        <dbReference type="Proteomes" id="UP000285405"/>
    </source>
</evidence>
<evidence type="ECO:0000256" key="12">
    <source>
        <dbReference type="SAM" id="Phobius"/>
    </source>
</evidence>
<organism evidence="13 14">
    <name type="scientific">Golovinomyces cichoracearum</name>
    <dbReference type="NCBI Taxonomy" id="62708"/>
    <lineage>
        <taxon>Eukaryota</taxon>
        <taxon>Fungi</taxon>
        <taxon>Dikarya</taxon>
        <taxon>Ascomycota</taxon>
        <taxon>Pezizomycotina</taxon>
        <taxon>Leotiomycetes</taxon>
        <taxon>Erysiphales</taxon>
        <taxon>Erysiphaceae</taxon>
        <taxon>Golovinomyces</taxon>
    </lineage>
</organism>
<sequence length="559" mass="63590">MKIIHIVLYCLAYGVTFGFVALSAIIFTHAYQSYRDRSALVSSITIITFLSLLATILLLPVDIALVSSTNSTGLGKKEYWAKPEKVLGLVRTIKIFYYTLYSIDAVFCFLIIPFTYFFYEEYDNVEADDGQQKFGQKLLAALKYTFIYGILLFTIFISGLLIPQTRGQEGSDLDLDYWKRLLIENHGERALTFCVGLFLSLGTLLYILFTAAGIAITPILIIRSTSSIDPSRLHADTAKSLEQNRERQRKFQYLSTSVSRTVPAEIERERDRLINERQILIGRQRFATKPQNYENEILVRIFAKLEFFLSPIKIFAGILLMCFSIAIWVSILIVGIEKARNLSCNRHHGYILNNIKFFQPITYIIYGASKIYPLDQIVMTILVIYFFCSSVVGIVKIGIRFLWVKILDIRKGRTLPQALLIMIVMLALLILPLNYSIAMLAPQYVTFGTQTFCNSSETTFLDERPDCSSHPELVLPCSEQSPGHESLACTPSVMSSILGIVIVNFPVFGAFCLWSQFFFLAVSLVFFIFWLFQSPKLNLREIDELAEIDEEESLLAGQF</sequence>
<proteinExistence type="inferred from homology"/>
<comment type="subcellular location">
    <subcellularLocation>
        <location evidence="1">Lysosome membrane</location>
        <topology evidence="1">Multi-pass membrane protein</topology>
    </subcellularLocation>
</comment>
<feature type="transmembrane region" description="Helical" evidence="12">
    <location>
        <begin position="6"/>
        <end position="27"/>
    </location>
</feature>
<dbReference type="Pfam" id="PF04791">
    <property type="entry name" value="LMBR1"/>
    <property type="match status" value="1"/>
</dbReference>
<feature type="transmembrane region" description="Helical" evidence="12">
    <location>
        <begin position="314"/>
        <end position="336"/>
    </location>
</feature>
<dbReference type="GO" id="GO:0005774">
    <property type="term" value="C:vacuolar membrane"/>
    <property type="evidence" value="ECO:0007669"/>
    <property type="project" value="TreeGrafter"/>
</dbReference>
<accession>A0A420HST8</accession>
<keyword evidence="6 12" id="KW-0812">Transmembrane</keyword>
<reference evidence="13 14" key="1">
    <citation type="journal article" date="2018" name="BMC Genomics">
        <title>Comparative genome analyses reveal sequence features reflecting distinct modes of host-adaptation between dicot and monocot powdery mildew.</title>
        <authorList>
            <person name="Wu Y."/>
            <person name="Ma X."/>
            <person name="Pan Z."/>
            <person name="Kale S.D."/>
            <person name="Song Y."/>
            <person name="King H."/>
            <person name="Zhang Q."/>
            <person name="Presley C."/>
            <person name="Deng X."/>
            <person name="Wei C.I."/>
            <person name="Xiao S."/>
        </authorList>
    </citation>
    <scope>NUCLEOTIDE SEQUENCE [LARGE SCALE GENOMIC DNA]</scope>
    <source>
        <strain evidence="13">UCSC1</strain>
    </source>
</reference>
<evidence type="ECO:0000256" key="9">
    <source>
        <dbReference type="ARBA" id="ARBA00023228"/>
    </source>
</evidence>
<evidence type="ECO:0000256" key="6">
    <source>
        <dbReference type="ARBA" id="ARBA00022692"/>
    </source>
</evidence>
<protein>
    <recommendedName>
        <fullName evidence="3">Probable lysosomal cobalamin transporter</fullName>
    </recommendedName>
</protein>
<evidence type="ECO:0000256" key="11">
    <source>
        <dbReference type="ARBA" id="ARBA00025515"/>
    </source>
</evidence>
<keyword evidence="5" id="KW-0846">Cobalamin</keyword>
<gene>
    <name evidence="13" type="ORF">GcC1_165006</name>
</gene>
<evidence type="ECO:0000256" key="3">
    <source>
        <dbReference type="ARBA" id="ARBA00017088"/>
    </source>
</evidence>
<dbReference type="InterPro" id="IPR050854">
    <property type="entry name" value="LMBD1_LysCbl_Transport"/>
</dbReference>
<feature type="transmembrane region" description="Helical" evidence="12">
    <location>
        <begin position="140"/>
        <end position="162"/>
    </location>
</feature>
<feature type="transmembrane region" description="Helical" evidence="12">
    <location>
        <begin position="190"/>
        <end position="222"/>
    </location>
</feature>
<feature type="transmembrane region" description="Helical" evidence="12">
    <location>
        <begin position="95"/>
        <end position="119"/>
    </location>
</feature>
<keyword evidence="8 12" id="KW-0472">Membrane</keyword>
<feature type="transmembrane region" description="Helical" evidence="12">
    <location>
        <begin position="508"/>
        <end position="532"/>
    </location>
</feature>
<dbReference type="GO" id="GO:0031419">
    <property type="term" value="F:cobalamin binding"/>
    <property type="evidence" value="ECO:0007669"/>
    <property type="project" value="UniProtKB-KW"/>
</dbReference>
<evidence type="ECO:0000256" key="10">
    <source>
        <dbReference type="ARBA" id="ARBA00023285"/>
    </source>
</evidence>
<dbReference type="PANTHER" id="PTHR16130">
    <property type="entry name" value="LYSOSOMAL COBALAMIN TRANSPORTER-RELATED"/>
    <property type="match status" value="1"/>
</dbReference>
<evidence type="ECO:0000256" key="8">
    <source>
        <dbReference type="ARBA" id="ARBA00023136"/>
    </source>
</evidence>
<evidence type="ECO:0000256" key="5">
    <source>
        <dbReference type="ARBA" id="ARBA00022628"/>
    </source>
</evidence>
<keyword evidence="9" id="KW-0458">Lysosome</keyword>
<feature type="transmembrane region" description="Helical" evidence="12">
    <location>
        <begin position="39"/>
        <end position="61"/>
    </location>
</feature>
<evidence type="ECO:0000313" key="13">
    <source>
        <dbReference type="EMBL" id="RKF60505.1"/>
    </source>
</evidence>
<keyword evidence="4" id="KW-0813">Transport</keyword>
<comment type="function">
    <text evidence="11">Probable lysosomal cobalamin transporter. Required to export cobalamin from lysosomes allowing its conversion to cofactors.</text>
</comment>
<name>A0A420HST8_9PEZI</name>
<dbReference type="PANTHER" id="PTHR16130:SF2">
    <property type="entry name" value="LYSOSOMAL COBALAMIN TRANSPORT ESCORT PROTEIN LMBD1"/>
    <property type="match status" value="1"/>
</dbReference>
<keyword evidence="10" id="KW-0170">Cobalt</keyword>
<evidence type="ECO:0000256" key="2">
    <source>
        <dbReference type="ARBA" id="ARBA00009901"/>
    </source>
</evidence>
<dbReference type="OrthoDB" id="73273at2759"/>